<dbReference type="Proteomes" id="UP000829401">
    <property type="component" value="Chromosome"/>
</dbReference>
<dbReference type="RefSeq" id="WP_021295928.1">
    <property type="nucleotide sequence ID" value="NZ_AURB01000113.1"/>
</dbReference>
<dbReference type="STRING" id="1356854.N007_04445"/>
<dbReference type="InterPro" id="IPR023214">
    <property type="entry name" value="HAD_sf"/>
</dbReference>
<dbReference type="InterPro" id="IPR051400">
    <property type="entry name" value="HAD-like_hydrolase"/>
</dbReference>
<evidence type="ECO:0000256" key="3">
    <source>
        <dbReference type="ARBA" id="ARBA00022842"/>
    </source>
</evidence>
<dbReference type="KEGG" id="aaco:K1I37_18600"/>
<keyword evidence="2 4" id="KW-0378">Hydrolase</keyword>
<protein>
    <submittedName>
        <fullName evidence="4">HAD family hydrolase</fullName>
    </submittedName>
</protein>
<sequence length="287" mass="31862">MSDHTLPTRFCDEGIARLARCKLFVFDFDGTVYDEVRHFLTYGEEVARFLHGEHQQQQFLESVRWALAGAHQHYGAVYDLATSAFRERTDADSGRDDVMDIGDPWGLIAALARDAGIAADALQVAFTATRAQMASAAFEMAPIEGLRDAVLALKAQRRHVMLATNSPQVHTEDMLHKLQLDDVFDEVVFAAQKPQQITALFKRWLAEFGLRPACAVSIGDHFQNEIHPAIALGMQTVYIDAYIRRVRSDVTVQLDSPSALPDLLRAVVTMGRTAARDDAESAVPPPR</sequence>
<proteinExistence type="predicted"/>
<dbReference type="Pfam" id="PF00702">
    <property type="entry name" value="Hydrolase"/>
    <property type="match status" value="1"/>
</dbReference>
<evidence type="ECO:0000256" key="2">
    <source>
        <dbReference type="ARBA" id="ARBA00022801"/>
    </source>
</evidence>
<gene>
    <name evidence="4" type="ORF">K1I37_18600</name>
</gene>
<evidence type="ECO:0000313" key="5">
    <source>
        <dbReference type="Proteomes" id="UP000829401"/>
    </source>
</evidence>
<organism evidence="4 5">
    <name type="scientific">Alicyclobacillus acidoterrestris (strain ATCC 49025 / DSM 3922 / CIP 106132 / NCIMB 13137 / GD3B)</name>
    <dbReference type="NCBI Taxonomy" id="1356854"/>
    <lineage>
        <taxon>Bacteria</taxon>
        <taxon>Bacillati</taxon>
        <taxon>Bacillota</taxon>
        <taxon>Bacilli</taxon>
        <taxon>Bacillales</taxon>
        <taxon>Alicyclobacillaceae</taxon>
        <taxon>Alicyclobacillus</taxon>
    </lineage>
</organism>
<keyword evidence="1" id="KW-0479">Metal-binding</keyword>
<dbReference type="OrthoDB" id="2081981at2"/>
<accession>A0A9E6ZF42</accession>
<dbReference type="InterPro" id="IPR036412">
    <property type="entry name" value="HAD-like_sf"/>
</dbReference>
<dbReference type="PANTHER" id="PTHR46470:SF2">
    <property type="entry name" value="GLYCERALDEHYDE 3-PHOSPHATE PHOSPHATASE"/>
    <property type="match status" value="1"/>
</dbReference>
<dbReference type="SUPFAM" id="SSF56784">
    <property type="entry name" value="HAD-like"/>
    <property type="match status" value="1"/>
</dbReference>
<keyword evidence="3" id="KW-0460">Magnesium</keyword>
<keyword evidence="5" id="KW-1185">Reference proteome</keyword>
<accession>T0D9H5</accession>
<dbReference type="EMBL" id="CP080467">
    <property type="protein sequence ID" value="UNO48645.1"/>
    <property type="molecule type" value="Genomic_DNA"/>
</dbReference>
<reference evidence="5" key="1">
    <citation type="journal article" date="2022" name="G3 (Bethesda)">
        <title>Unveiling the complete genome sequence of Alicyclobacillus acidoterrestris DSM 3922T, a taint-producing strain.</title>
        <authorList>
            <person name="Leonardo I.C."/>
            <person name="Barreto Crespo M.T."/>
            <person name="Gaspar F.B."/>
        </authorList>
    </citation>
    <scope>NUCLEOTIDE SEQUENCE [LARGE SCALE GENOMIC DNA]</scope>
    <source>
        <strain evidence="5">DSM 3922</strain>
    </source>
</reference>
<dbReference type="AlphaFoldDB" id="T0D9H5"/>
<dbReference type="Gene3D" id="3.40.50.1000">
    <property type="entry name" value="HAD superfamily/HAD-like"/>
    <property type="match status" value="1"/>
</dbReference>
<dbReference type="GO" id="GO:0016791">
    <property type="term" value="F:phosphatase activity"/>
    <property type="evidence" value="ECO:0007669"/>
    <property type="project" value="TreeGrafter"/>
</dbReference>
<dbReference type="PANTHER" id="PTHR46470">
    <property type="entry name" value="N-ACYLNEURAMINATE-9-PHOSPHATASE"/>
    <property type="match status" value="1"/>
</dbReference>
<evidence type="ECO:0000313" key="4">
    <source>
        <dbReference type="EMBL" id="UNO48645.1"/>
    </source>
</evidence>
<evidence type="ECO:0000256" key="1">
    <source>
        <dbReference type="ARBA" id="ARBA00022723"/>
    </source>
</evidence>
<dbReference type="GO" id="GO:0046872">
    <property type="term" value="F:metal ion binding"/>
    <property type="evidence" value="ECO:0007669"/>
    <property type="project" value="UniProtKB-KW"/>
</dbReference>
<name>T0D9H5_ALIAG</name>
<dbReference type="eggNOG" id="COG1011">
    <property type="taxonomic scope" value="Bacteria"/>
</dbReference>